<accession>A0ACC2N9F3</accession>
<proteinExistence type="predicted"/>
<comment type="caution">
    <text evidence="1">The sequence shown here is derived from an EMBL/GenBank/DDBJ whole genome shotgun (WGS) entry which is preliminary data.</text>
</comment>
<dbReference type="Proteomes" id="UP001239111">
    <property type="component" value="Chromosome 4"/>
</dbReference>
<dbReference type="EMBL" id="CM056744">
    <property type="protein sequence ID" value="KAJ8667717.1"/>
    <property type="molecule type" value="Genomic_DNA"/>
</dbReference>
<evidence type="ECO:0000313" key="1">
    <source>
        <dbReference type="EMBL" id="KAJ8667717.1"/>
    </source>
</evidence>
<sequence length="259" mass="28512">GLQTFLISTWALKGKGVSAVQENEFPFLAIISHSIRPWSCIGTIITRRRVLTAAGCVYAAELGKIHVFAGYTRYRTDSDLGRYDVSSSDIVVSPKRECDIGRCYRAAILTLTKTIDTERVRPSSIISGATLGMSNWIIPFVSVPGIRLDCGRHIIKQARMTILPLEECKGSLDLKLSNLVDAGSIFCLNDSPRLGKSPGTDPIPDPDIQILGSMNFQGGFHLGNSSNSRNSRNPTKEYLRIRRAVAIKLRLCFVKPAMK</sequence>
<protein>
    <submittedName>
        <fullName evidence="1">Uncharacterized protein</fullName>
    </submittedName>
</protein>
<organism evidence="1 2">
    <name type="scientific">Eretmocerus hayati</name>
    <dbReference type="NCBI Taxonomy" id="131215"/>
    <lineage>
        <taxon>Eukaryota</taxon>
        <taxon>Metazoa</taxon>
        <taxon>Ecdysozoa</taxon>
        <taxon>Arthropoda</taxon>
        <taxon>Hexapoda</taxon>
        <taxon>Insecta</taxon>
        <taxon>Pterygota</taxon>
        <taxon>Neoptera</taxon>
        <taxon>Endopterygota</taxon>
        <taxon>Hymenoptera</taxon>
        <taxon>Apocrita</taxon>
        <taxon>Proctotrupomorpha</taxon>
        <taxon>Chalcidoidea</taxon>
        <taxon>Aphelinidae</taxon>
        <taxon>Aphelininae</taxon>
        <taxon>Eretmocerus</taxon>
    </lineage>
</organism>
<name>A0ACC2N9F3_9HYME</name>
<keyword evidence="2" id="KW-1185">Reference proteome</keyword>
<evidence type="ECO:0000313" key="2">
    <source>
        <dbReference type="Proteomes" id="UP001239111"/>
    </source>
</evidence>
<gene>
    <name evidence="1" type="ORF">QAD02_009380</name>
</gene>
<reference evidence="1" key="1">
    <citation type="submission" date="2023-04" db="EMBL/GenBank/DDBJ databases">
        <title>A chromosome-level genome assembly of the parasitoid wasp Eretmocerus hayati.</title>
        <authorList>
            <person name="Zhong Y."/>
            <person name="Liu S."/>
            <person name="Liu Y."/>
        </authorList>
    </citation>
    <scope>NUCLEOTIDE SEQUENCE</scope>
    <source>
        <strain evidence="1">ZJU_SS_LIU_2023</strain>
    </source>
</reference>
<feature type="non-terminal residue" evidence="1">
    <location>
        <position position="1"/>
    </location>
</feature>